<keyword evidence="2" id="KW-0560">Oxidoreductase</keyword>
<evidence type="ECO:0000256" key="2">
    <source>
        <dbReference type="ARBA" id="ARBA00023002"/>
    </source>
</evidence>
<dbReference type="OrthoDB" id="9809821at2"/>
<evidence type="ECO:0000313" key="3">
    <source>
        <dbReference type="EMBL" id="MZP30003.1"/>
    </source>
</evidence>
<dbReference type="Pfam" id="PF00106">
    <property type="entry name" value="adh_short"/>
    <property type="match status" value="1"/>
</dbReference>
<dbReference type="GO" id="GO:0016491">
    <property type="term" value="F:oxidoreductase activity"/>
    <property type="evidence" value="ECO:0007669"/>
    <property type="project" value="UniProtKB-KW"/>
</dbReference>
<dbReference type="PANTHER" id="PTHR24320">
    <property type="entry name" value="RETINOL DEHYDROGENASE"/>
    <property type="match status" value="1"/>
</dbReference>
<reference evidence="3 4" key="1">
    <citation type="submission" date="2020-01" db="EMBL/GenBank/DDBJ databases">
        <title>Whole-genome sequence of Heliobacterium undosum DSM 13378.</title>
        <authorList>
            <person name="Kyndt J.A."/>
            <person name="Meyer T.E."/>
        </authorList>
    </citation>
    <scope>NUCLEOTIDE SEQUENCE [LARGE SCALE GENOMIC DNA]</scope>
    <source>
        <strain evidence="3 4">DSM 13378</strain>
    </source>
</reference>
<protein>
    <submittedName>
        <fullName evidence="3">SDR family NAD(P)-dependent oxidoreductase</fullName>
    </submittedName>
</protein>
<proteinExistence type="inferred from homology"/>
<dbReference type="InterPro" id="IPR036291">
    <property type="entry name" value="NAD(P)-bd_dom_sf"/>
</dbReference>
<evidence type="ECO:0000313" key="4">
    <source>
        <dbReference type="Proteomes" id="UP000463470"/>
    </source>
</evidence>
<gene>
    <name evidence="3" type="ORF">GTO91_09830</name>
</gene>
<dbReference type="EMBL" id="WXEY01000009">
    <property type="protein sequence ID" value="MZP30003.1"/>
    <property type="molecule type" value="Genomic_DNA"/>
</dbReference>
<dbReference type="Gene3D" id="3.40.50.720">
    <property type="entry name" value="NAD(P)-binding Rossmann-like Domain"/>
    <property type="match status" value="1"/>
</dbReference>
<accession>A0A845L1B2</accession>
<keyword evidence="4" id="KW-1185">Reference proteome</keyword>
<name>A0A845L1B2_9FIRM</name>
<dbReference type="PANTHER" id="PTHR24320:SF148">
    <property type="entry name" value="NAD(P)-BINDING ROSSMANN-FOLD SUPERFAMILY PROTEIN"/>
    <property type="match status" value="1"/>
</dbReference>
<comment type="caution">
    <text evidence="3">The sequence shown here is derived from an EMBL/GenBank/DDBJ whole genome shotgun (WGS) entry which is preliminary data.</text>
</comment>
<evidence type="ECO:0000256" key="1">
    <source>
        <dbReference type="ARBA" id="ARBA00006484"/>
    </source>
</evidence>
<dbReference type="Proteomes" id="UP000463470">
    <property type="component" value="Unassembled WGS sequence"/>
</dbReference>
<dbReference type="SUPFAM" id="SSF51735">
    <property type="entry name" value="NAD(P)-binding Rossmann-fold domains"/>
    <property type="match status" value="1"/>
</dbReference>
<dbReference type="AlphaFoldDB" id="A0A845L1B2"/>
<dbReference type="InterPro" id="IPR002347">
    <property type="entry name" value="SDR_fam"/>
</dbReference>
<sequence>MDDVLIRSIGQDLTRHRDKQSIFSFDHFNLVNRKGIVNRYRDQCFHGAMEVNLIESYFCNFRSKHLPYSRQKLPYHHCITFDERSQWNINNLTNQLMVMPLNQAAAIQLAKIGMHVLIGCRHEERGLAALREIREGSNSHDVDLLVVDMSSQRSIKAAVATFKSTYDRLDVLIHNAADFDISRKRPVFSEENIETVWATNHIGPVLLTDLNSLR</sequence>
<comment type="similarity">
    <text evidence="1">Belongs to the short-chain dehydrogenases/reductases (SDR) family.</text>
</comment>
<organism evidence="3 4">
    <name type="scientific">Heliomicrobium undosum</name>
    <dbReference type="NCBI Taxonomy" id="121734"/>
    <lineage>
        <taxon>Bacteria</taxon>
        <taxon>Bacillati</taxon>
        <taxon>Bacillota</taxon>
        <taxon>Clostridia</taxon>
        <taxon>Eubacteriales</taxon>
        <taxon>Heliobacteriaceae</taxon>
        <taxon>Heliomicrobium</taxon>
    </lineage>
</organism>